<dbReference type="PANTHER" id="PTHR33607">
    <property type="entry name" value="ENDONUCLEASE-1"/>
    <property type="match status" value="1"/>
</dbReference>
<protein>
    <submittedName>
        <fullName evidence="5">Endonuclease</fullName>
    </submittedName>
</protein>
<dbReference type="InterPro" id="IPR044925">
    <property type="entry name" value="His-Me_finger_sf"/>
</dbReference>
<gene>
    <name evidence="5" type="ORF">WMO13_05235</name>
</gene>
<dbReference type="RefSeq" id="WP_026879453.1">
    <property type="nucleotide sequence ID" value="NZ_CP150637.1"/>
</dbReference>
<evidence type="ECO:0000256" key="4">
    <source>
        <dbReference type="SAM" id="Phobius"/>
    </source>
</evidence>
<dbReference type="GO" id="GO:0004519">
    <property type="term" value="F:endonuclease activity"/>
    <property type="evidence" value="ECO:0007669"/>
    <property type="project" value="UniProtKB-KW"/>
</dbReference>
<feature type="transmembrane region" description="Helical" evidence="4">
    <location>
        <begin position="28"/>
        <end position="44"/>
    </location>
</feature>
<proteinExistence type="inferred from homology"/>
<keyword evidence="4" id="KW-0472">Membrane</keyword>
<evidence type="ECO:0000256" key="1">
    <source>
        <dbReference type="ARBA" id="ARBA00006429"/>
    </source>
</evidence>
<keyword evidence="2" id="KW-0540">Nuclease</keyword>
<sequence length="282" mass="33219">MAKKRRTNKNQKQVANIANKFFQKKNPIYWLLGIIVLMVGAYFTDFDIRQFEFPKDQEARQRVISEQNFNKAKTELIKIYKAHPEQKEFYCGCDFSWEGRKGIVDLKSCGYKVRKNEVRANRIEWEHVMPAHAFGNQLQCWQNGGRKACQSEPHYSVKFNTMEGDMHNLQPAVGEVNADRSNFGFNEFTKTFNQYGQCQFATDFKNRQVQPRNEIKGMIARTYLYMADRYGLNLSKNEKRLMSAWNKSYPVQRWECERNRIIESVQGNDNPFITQQCQARGL</sequence>
<evidence type="ECO:0000256" key="2">
    <source>
        <dbReference type="ARBA" id="ARBA00022722"/>
    </source>
</evidence>
<keyword evidence="3" id="KW-0378">Hydrolase</keyword>
<reference evidence="5 6" key="1">
    <citation type="submission" date="2024-03" db="EMBL/GenBank/DDBJ databases">
        <title>Complete Genome Sequence and Annotation of Ignatzschineria larvae DSM 13226.</title>
        <authorList>
            <person name="Cantrell E."/>
            <person name="Burcham Z.M."/>
        </authorList>
    </citation>
    <scope>NUCLEOTIDE SEQUENCE [LARGE SCALE GENOMIC DNA]</scope>
    <source>
        <strain evidence="5 6">DSM 13226</strain>
    </source>
</reference>
<name>A0ABZ3C5E7_9GAMM</name>
<keyword evidence="5" id="KW-0255">Endonuclease</keyword>
<keyword evidence="4" id="KW-0812">Transmembrane</keyword>
<dbReference type="Proteomes" id="UP001449178">
    <property type="component" value="Chromosome"/>
</dbReference>
<dbReference type="Pfam" id="PF04231">
    <property type="entry name" value="Endonuclease_1"/>
    <property type="match status" value="1"/>
</dbReference>
<evidence type="ECO:0000313" key="6">
    <source>
        <dbReference type="Proteomes" id="UP001449178"/>
    </source>
</evidence>
<keyword evidence="6" id="KW-1185">Reference proteome</keyword>
<comment type="similarity">
    <text evidence="1">Belongs to the EndA/NucM nuclease family.</text>
</comment>
<evidence type="ECO:0000256" key="3">
    <source>
        <dbReference type="ARBA" id="ARBA00022801"/>
    </source>
</evidence>
<evidence type="ECO:0000313" key="5">
    <source>
        <dbReference type="EMBL" id="WZW88796.1"/>
    </source>
</evidence>
<dbReference type="PANTHER" id="PTHR33607:SF2">
    <property type="entry name" value="ENDONUCLEASE-1"/>
    <property type="match status" value="1"/>
</dbReference>
<accession>A0ABZ3C5E7</accession>
<keyword evidence="4" id="KW-1133">Transmembrane helix</keyword>
<organism evidence="5 6">
    <name type="scientific">Ignatzschineria larvae DSM 13226</name>
    <dbReference type="NCBI Taxonomy" id="1111732"/>
    <lineage>
        <taxon>Bacteria</taxon>
        <taxon>Pseudomonadati</taxon>
        <taxon>Pseudomonadota</taxon>
        <taxon>Gammaproteobacteria</taxon>
        <taxon>Cardiobacteriales</taxon>
        <taxon>Ignatzschineriaceae</taxon>
        <taxon>Ignatzschineria</taxon>
    </lineage>
</organism>
<dbReference type="SUPFAM" id="SSF54060">
    <property type="entry name" value="His-Me finger endonucleases"/>
    <property type="match status" value="1"/>
</dbReference>
<dbReference type="EMBL" id="CP150637">
    <property type="protein sequence ID" value="WZW88796.1"/>
    <property type="molecule type" value="Genomic_DNA"/>
</dbReference>
<dbReference type="InterPro" id="IPR007346">
    <property type="entry name" value="Endonuclease-I"/>
</dbReference>